<reference evidence="2 3" key="1">
    <citation type="journal article" date="2007" name="Nature">
        <title>Evolution of genes and genomes on the Drosophila phylogeny.</title>
        <authorList>
            <consortium name="Drosophila 12 Genomes Consortium"/>
            <person name="Clark A.G."/>
            <person name="Eisen M.B."/>
            <person name="Smith D.R."/>
            <person name="Bergman C.M."/>
            <person name="Oliver B."/>
            <person name="Markow T.A."/>
            <person name="Kaufman T.C."/>
            <person name="Kellis M."/>
            <person name="Gelbart W."/>
            <person name="Iyer V.N."/>
            <person name="Pollard D.A."/>
            <person name="Sackton T.B."/>
            <person name="Larracuente A.M."/>
            <person name="Singh N.D."/>
            <person name="Abad J.P."/>
            <person name="Abt D.N."/>
            <person name="Adryan B."/>
            <person name="Aguade M."/>
            <person name="Akashi H."/>
            <person name="Anderson W.W."/>
            <person name="Aquadro C.F."/>
            <person name="Ardell D.H."/>
            <person name="Arguello R."/>
            <person name="Artieri C.G."/>
            <person name="Barbash D.A."/>
            <person name="Barker D."/>
            <person name="Barsanti P."/>
            <person name="Batterham P."/>
            <person name="Batzoglou S."/>
            <person name="Begun D."/>
            <person name="Bhutkar A."/>
            <person name="Blanco E."/>
            <person name="Bosak S.A."/>
            <person name="Bradley R.K."/>
            <person name="Brand A.D."/>
            <person name="Brent M.R."/>
            <person name="Brooks A.N."/>
            <person name="Brown R.H."/>
            <person name="Butlin R.K."/>
            <person name="Caggese C."/>
            <person name="Calvi B.R."/>
            <person name="Bernardo de Carvalho A."/>
            <person name="Caspi A."/>
            <person name="Castrezana S."/>
            <person name="Celniker S.E."/>
            <person name="Chang J.L."/>
            <person name="Chapple C."/>
            <person name="Chatterji S."/>
            <person name="Chinwalla A."/>
            <person name="Civetta A."/>
            <person name="Clifton S.W."/>
            <person name="Comeron J.M."/>
            <person name="Costello J.C."/>
            <person name="Coyne J.A."/>
            <person name="Daub J."/>
            <person name="David R.G."/>
            <person name="Delcher A.L."/>
            <person name="Delehaunty K."/>
            <person name="Do C.B."/>
            <person name="Ebling H."/>
            <person name="Edwards K."/>
            <person name="Eickbush T."/>
            <person name="Evans J.D."/>
            <person name="Filipski A."/>
            <person name="Findeiss S."/>
            <person name="Freyhult E."/>
            <person name="Fulton L."/>
            <person name="Fulton R."/>
            <person name="Garcia A.C."/>
            <person name="Gardiner A."/>
            <person name="Garfield D.A."/>
            <person name="Garvin B.E."/>
            <person name="Gibson G."/>
            <person name="Gilbert D."/>
            <person name="Gnerre S."/>
            <person name="Godfrey J."/>
            <person name="Good R."/>
            <person name="Gotea V."/>
            <person name="Gravely B."/>
            <person name="Greenberg A.J."/>
            <person name="Griffiths-Jones S."/>
            <person name="Gross S."/>
            <person name="Guigo R."/>
            <person name="Gustafson E.A."/>
            <person name="Haerty W."/>
            <person name="Hahn M.W."/>
            <person name="Halligan D.L."/>
            <person name="Halpern A.L."/>
            <person name="Halter G.M."/>
            <person name="Han M.V."/>
            <person name="Heger A."/>
            <person name="Hillier L."/>
            <person name="Hinrichs A.S."/>
            <person name="Holmes I."/>
            <person name="Hoskins R.A."/>
            <person name="Hubisz M.J."/>
            <person name="Hultmark D."/>
            <person name="Huntley M.A."/>
            <person name="Jaffe D.B."/>
            <person name="Jagadeeshan S."/>
            <person name="Jeck W.R."/>
            <person name="Johnson J."/>
            <person name="Jones C.D."/>
            <person name="Jordan W.C."/>
            <person name="Karpen G.H."/>
            <person name="Kataoka E."/>
            <person name="Keightley P.D."/>
            <person name="Kheradpour P."/>
            <person name="Kirkness E.F."/>
            <person name="Koerich L.B."/>
            <person name="Kristiansen K."/>
            <person name="Kudrna D."/>
            <person name="Kulathinal R.J."/>
            <person name="Kumar S."/>
            <person name="Kwok R."/>
            <person name="Lander E."/>
            <person name="Langley C.H."/>
            <person name="Lapoint R."/>
            <person name="Lazzaro B.P."/>
            <person name="Lee S.J."/>
            <person name="Levesque L."/>
            <person name="Li R."/>
            <person name="Lin C.F."/>
            <person name="Lin M.F."/>
            <person name="Lindblad-Toh K."/>
            <person name="Llopart A."/>
            <person name="Long M."/>
            <person name="Low L."/>
            <person name="Lozovsky E."/>
            <person name="Lu J."/>
            <person name="Luo M."/>
            <person name="Machado C.A."/>
            <person name="Makalowski W."/>
            <person name="Marzo M."/>
            <person name="Matsuda M."/>
            <person name="Matzkin L."/>
            <person name="McAllister B."/>
            <person name="McBride C.S."/>
            <person name="McKernan B."/>
            <person name="McKernan K."/>
            <person name="Mendez-Lago M."/>
            <person name="Minx P."/>
            <person name="Mollenhauer M.U."/>
            <person name="Montooth K."/>
            <person name="Mount S.M."/>
            <person name="Mu X."/>
            <person name="Myers E."/>
            <person name="Negre B."/>
            <person name="Newfeld S."/>
            <person name="Nielsen R."/>
            <person name="Noor M.A."/>
            <person name="O'Grady P."/>
            <person name="Pachter L."/>
            <person name="Papaceit M."/>
            <person name="Parisi M.J."/>
            <person name="Parisi M."/>
            <person name="Parts L."/>
            <person name="Pedersen J.S."/>
            <person name="Pesole G."/>
            <person name="Phillippy A.M."/>
            <person name="Ponting C.P."/>
            <person name="Pop M."/>
            <person name="Porcelli D."/>
            <person name="Powell J.R."/>
            <person name="Prohaska S."/>
            <person name="Pruitt K."/>
            <person name="Puig M."/>
            <person name="Quesneville H."/>
            <person name="Ram K.R."/>
            <person name="Rand D."/>
            <person name="Rasmussen M.D."/>
            <person name="Reed L.K."/>
            <person name="Reenan R."/>
            <person name="Reily A."/>
            <person name="Remington K.A."/>
            <person name="Rieger T.T."/>
            <person name="Ritchie M.G."/>
            <person name="Robin C."/>
            <person name="Rogers Y.H."/>
            <person name="Rohde C."/>
            <person name="Rozas J."/>
            <person name="Rubenfield M.J."/>
            <person name="Ruiz A."/>
            <person name="Russo S."/>
            <person name="Salzberg S.L."/>
            <person name="Sanchez-Gracia A."/>
            <person name="Saranga D.J."/>
            <person name="Sato H."/>
            <person name="Schaeffer S.W."/>
            <person name="Schatz M.C."/>
            <person name="Schlenke T."/>
            <person name="Schwartz R."/>
            <person name="Segarra C."/>
            <person name="Singh R.S."/>
            <person name="Sirot L."/>
            <person name="Sirota M."/>
            <person name="Sisneros N.B."/>
            <person name="Smith C.D."/>
            <person name="Smith T.F."/>
            <person name="Spieth J."/>
            <person name="Stage D.E."/>
            <person name="Stark A."/>
            <person name="Stephan W."/>
            <person name="Strausberg R.L."/>
            <person name="Strempel S."/>
            <person name="Sturgill D."/>
            <person name="Sutton G."/>
            <person name="Sutton G.G."/>
            <person name="Tao W."/>
            <person name="Teichmann S."/>
            <person name="Tobari Y.N."/>
            <person name="Tomimura Y."/>
            <person name="Tsolas J.M."/>
            <person name="Valente V.L."/>
            <person name="Venter E."/>
            <person name="Venter J.C."/>
            <person name="Vicario S."/>
            <person name="Vieira F.G."/>
            <person name="Vilella A.J."/>
            <person name="Villasante A."/>
            <person name="Walenz B."/>
            <person name="Wang J."/>
            <person name="Wasserman M."/>
            <person name="Watts T."/>
            <person name="Wilson D."/>
            <person name="Wilson R.K."/>
            <person name="Wing R.A."/>
            <person name="Wolfner M.F."/>
            <person name="Wong A."/>
            <person name="Wong G.K."/>
            <person name="Wu C.I."/>
            <person name="Wu G."/>
            <person name="Yamamoto D."/>
            <person name="Yang H.P."/>
            <person name="Yang S.P."/>
            <person name="Yorke J.A."/>
            <person name="Yoshida K."/>
            <person name="Zdobnov E."/>
            <person name="Zhang P."/>
            <person name="Zhang Y."/>
            <person name="Zimin A.V."/>
            <person name="Baldwin J."/>
            <person name="Abdouelleil A."/>
            <person name="Abdulkadir J."/>
            <person name="Abebe A."/>
            <person name="Abera B."/>
            <person name="Abreu J."/>
            <person name="Acer S.C."/>
            <person name="Aftuck L."/>
            <person name="Alexander A."/>
            <person name="An P."/>
            <person name="Anderson E."/>
            <person name="Anderson S."/>
            <person name="Arachi H."/>
            <person name="Azer M."/>
            <person name="Bachantsang P."/>
            <person name="Barry A."/>
            <person name="Bayul T."/>
            <person name="Berlin A."/>
            <person name="Bessette D."/>
            <person name="Bloom T."/>
            <person name="Blye J."/>
            <person name="Boguslavskiy L."/>
            <person name="Bonnet C."/>
            <person name="Boukhgalter B."/>
            <person name="Bourzgui I."/>
            <person name="Brown A."/>
            <person name="Cahill P."/>
            <person name="Channer S."/>
            <person name="Cheshatsang Y."/>
            <person name="Chuda L."/>
            <person name="Citroen M."/>
            <person name="Collymore A."/>
            <person name="Cooke P."/>
            <person name="Costello M."/>
            <person name="D'Aco K."/>
            <person name="Daza R."/>
            <person name="De Haan G."/>
            <person name="DeGray S."/>
            <person name="DeMaso C."/>
            <person name="Dhargay N."/>
            <person name="Dooley K."/>
            <person name="Dooley E."/>
            <person name="Doricent M."/>
            <person name="Dorje P."/>
            <person name="Dorjee K."/>
            <person name="Dupes A."/>
            <person name="Elong R."/>
            <person name="Falk J."/>
            <person name="Farina A."/>
            <person name="Faro S."/>
            <person name="Ferguson D."/>
            <person name="Fisher S."/>
            <person name="Foley C.D."/>
            <person name="Franke A."/>
            <person name="Friedrich D."/>
            <person name="Gadbois L."/>
            <person name="Gearin G."/>
            <person name="Gearin C.R."/>
            <person name="Giannoukos G."/>
            <person name="Goode T."/>
            <person name="Graham J."/>
            <person name="Grandbois E."/>
            <person name="Grewal S."/>
            <person name="Gyaltsen K."/>
            <person name="Hafez N."/>
            <person name="Hagos B."/>
            <person name="Hall J."/>
            <person name="Henson C."/>
            <person name="Hollinger A."/>
            <person name="Honan T."/>
            <person name="Huard M.D."/>
            <person name="Hughes L."/>
            <person name="Hurhula B."/>
            <person name="Husby M.E."/>
            <person name="Kamat A."/>
            <person name="Kanga B."/>
            <person name="Kashin S."/>
            <person name="Khazanovich D."/>
            <person name="Kisner P."/>
            <person name="Lance K."/>
            <person name="Lara M."/>
            <person name="Lee W."/>
            <person name="Lennon N."/>
            <person name="Letendre F."/>
            <person name="LeVine R."/>
            <person name="Lipovsky A."/>
            <person name="Liu X."/>
            <person name="Liu J."/>
            <person name="Liu S."/>
            <person name="Lokyitsang T."/>
            <person name="Lokyitsang Y."/>
            <person name="Lubonja R."/>
            <person name="Lui A."/>
            <person name="MacDonald P."/>
            <person name="Magnisalis V."/>
            <person name="Maru K."/>
            <person name="Matthews C."/>
            <person name="McCusker W."/>
            <person name="McDonough S."/>
            <person name="Mehta T."/>
            <person name="Meldrim J."/>
            <person name="Meneus L."/>
            <person name="Mihai O."/>
            <person name="Mihalev A."/>
            <person name="Mihova T."/>
            <person name="Mittelman R."/>
            <person name="Mlenga V."/>
            <person name="Montmayeur A."/>
            <person name="Mulrain L."/>
            <person name="Navidi A."/>
            <person name="Naylor J."/>
            <person name="Negash T."/>
            <person name="Nguyen T."/>
            <person name="Nguyen N."/>
            <person name="Nicol R."/>
            <person name="Norbu C."/>
            <person name="Norbu N."/>
            <person name="Novod N."/>
            <person name="O'Neill B."/>
            <person name="Osman S."/>
            <person name="Markiewicz E."/>
            <person name="Oyono O.L."/>
            <person name="Patti C."/>
            <person name="Phunkhang P."/>
            <person name="Pierre F."/>
            <person name="Priest M."/>
            <person name="Raghuraman S."/>
            <person name="Rege F."/>
            <person name="Reyes R."/>
            <person name="Rise C."/>
            <person name="Rogov P."/>
            <person name="Ross K."/>
            <person name="Ryan E."/>
            <person name="Settipalli S."/>
            <person name="Shea T."/>
            <person name="Sherpa N."/>
            <person name="Shi L."/>
            <person name="Shih D."/>
            <person name="Sparrow T."/>
            <person name="Spaulding J."/>
            <person name="Stalker J."/>
            <person name="Stange-Thomann N."/>
            <person name="Stavropoulos S."/>
            <person name="Stone C."/>
            <person name="Strader C."/>
            <person name="Tesfaye S."/>
            <person name="Thomson T."/>
            <person name="Thoulutsang Y."/>
            <person name="Thoulutsang D."/>
            <person name="Topham K."/>
            <person name="Topping I."/>
            <person name="Tsamla T."/>
            <person name="Vassiliev H."/>
            <person name="Vo A."/>
            <person name="Wangchuk T."/>
            <person name="Wangdi T."/>
            <person name="Weiand M."/>
            <person name="Wilkinson J."/>
            <person name="Wilson A."/>
            <person name="Yadav S."/>
            <person name="Young G."/>
            <person name="Yu Q."/>
            <person name="Zembek L."/>
            <person name="Zhong D."/>
            <person name="Zimmer A."/>
            <person name="Zwirko Z."/>
            <person name="Jaffe D.B."/>
            <person name="Alvarez P."/>
            <person name="Brockman W."/>
            <person name="Butler J."/>
            <person name="Chin C."/>
            <person name="Gnerre S."/>
            <person name="Grabherr M."/>
            <person name="Kleber M."/>
            <person name="Mauceli E."/>
            <person name="MacCallum I."/>
        </authorList>
    </citation>
    <scope>NUCLEOTIDE SEQUENCE [LARGE SCALE GENOMIC DNA]</scope>
    <source>
        <strain evidence="3">Tucson 15081-1352.22</strain>
    </source>
</reference>
<dbReference type="AlphaFoldDB" id="A0A0Q9XPD5"/>
<evidence type="ECO:0000313" key="2">
    <source>
        <dbReference type="EMBL" id="KRG05960.1"/>
    </source>
</evidence>
<dbReference type="Proteomes" id="UP000009192">
    <property type="component" value="Unassembled WGS sequence"/>
</dbReference>
<protein>
    <submittedName>
        <fullName evidence="2">Uncharacterized protein</fullName>
    </submittedName>
</protein>
<keyword evidence="3" id="KW-1185">Reference proteome</keyword>
<organism evidence="2 3">
    <name type="scientific">Drosophila mojavensis</name>
    <name type="common">Fruit fly</name>
    <dbReference type="NCBI Taxonomy" id="7230"/>
    <lineage>
        <taxon>Eukaryota</taxon>
        <taxon>Metazoa</taxon>
        <taxon>Ecdysozoa</taxon>
        <taxon>Arthropoda</taxon>
        <taxon>Hexapoda</taxon>
        <taxon>Insecta</taxon>
        <taxon>Pterygota</taxon>
        <taxon>Neoptera</taxon>
        <taxon>Endopterygota</taxon>
        <taxon>Diptera</taxon>
        <taxon>Brachycera</taxon>
        <taxon>Muscomorpha</taxon>
        <taxon>Ephydroidea</taxon>
        <taxon>Drosophilidae</taxon>
        <taxon>Drosophila</taxon>
    </lineage>
</organism>
<gene>
    <name evidence="2" type="primary">Dmoj\GI27038</name>
    <name evidence="2" type="ORF">Dmoj_GI27038</name>
</gene>
<sequence>MKLCRAQWKIFETPRHRNTTSEEQLPSPRPPSHRHTVTPNAEILLRAAAVEAPIQPQLNASALVQASANHQINRE</sequence>
<dbReference type="EMBL" id="CH933809">
    <property type="protein sequence ID" value="KRG05960.1"/>
    <property type="molecule type" value="Genomic_DNA"/>
</dbReference>
<accession>A0A0Q9XPD5</accession>
<feature type="region of interest" description="Disordered" evidence="1">
    <location>
        <begin position="12"/>
        <end position="36"/>
    </location>
</feature>
<dbReference type="InParanoid" id="A0A0Q9XPD5"/>
<evidence type="ECO:0000256" key="1">
    <source>
        <dbReference type="SAM" id="MobiDB-lite"/>
    </source>
</evidence>
<evidence type="ECO:0000313" key="3">
    <source>
        <dbReference type="Proteomes" id="UP000009192"/>
    </source>
</evidence>
<name>A0A0Q9XPD5_DROMO</name>
<dbReference type="KEGG" id="dmo:Dmoj_GI27038"/>
<proteinExistence type="predicted"/>